<keyword evidence="3 10" id="KW-0732">Signal</keyword>
<dbReference type="InterPro" id="IPR052460">
    <property type="entry name" value="ER_disulfide_reductase"/>
</dbReference>
<evidence type="ECO:0000256" key="8">
    <source>
        <dbReference type="ARBA" id="ARBA00023180"/>
    </source>
</evidence>
<dbReference type="GeneTree" id="ENSGT00940000155558"/>
<feature type="domain" description="Thioredoxin" evidence="12">
    <location>
        <begin position="438"/>
        <end position="556"/>
    </location>
</feature>
<dbReference type="PROSITE" id="PS00194">
    <property type="entry name" value="THIOREDOXIN_1"/>
    <property type="match status" value="3"/>
</dbReference>
<dbReference type="Ensembl" id="ENSPMAT00000010864.1">
    <property type="protein sequence ID" value="ENSPMAP00000010818.1"/>
    <property type="gene ID" value="ENSPMAG00000009843.1"/>
</dbReference>
<keyword evidence="5" id="KW-0256">Endoplasmic reticulum</keyword>
<accession>S4S027</accession>
<dbReference type="AlphaFoldDB" id="S4S027"/>
<dbReference type="GO" id="GO:0051087">
    <property type="term" value="F:protein-folding chaperone binding"/>
    <property type="evidence" value="ECO:0007669"/>
    <property type="project" value="UniProtKB-ARBA"/>
</dbReference>
<evidence type="ECO:0000256" key="1">
    <source>
        <dbReference type="ARBA" id="ARBA00004319"/>
    </source>
</evidence>
<dbReference type="PRINTS" id="PR00625">
    <property type="entry name" value="JDOMAIN"/>
</dbReference>
<dbReference type="GO" id="GO:0036503">
    <property type="term" value="P:ERAD pathway"/>
    <property type="evidence" value="ECO:0007669"/>
    <property type="project" value="UniProtKB-ARBA"/>
</dbReference>
<comment type="subcellular location">
    <subcellularLocation>
        <location evidence="1">Endoplasmic reticulum lumen</location>
    </subcellularLocation>
</comment>
<protein>
    <recommendedName>
        <fullName evidence="2">DnaJ homolog subfamily C member 10</fullName>
    </recommendedName>
</protein>
<dbReference type="PANTHER" id="PTHR44340:SF1">
    <property type="entry name" value="DNAJ HOMOLOG SUBFAMILY C MEMBER 10"/>
    <property type="match status" value="1"/>
</dbReference>
<keyword evidence="4" id="KW-0677">Repeat</keyword>
<proteinExistence type="predicted"/>
<dbReference type="InterPro" id="IPR036869">
    <property type="entry name" value="J_dom_sf"/>
</dbReference>
<dbReference type="FunFam" id="3.40.30.10:FF:000135">
    <property type="entry name" value="DnaJ homolog subfamily C member 10"/>
    <property type="match status" value="1"/>
</dbReference>
<dbReference type="GO" id="GO:0036498">
    <property type="term" value="P:IRE1-mediated unfolded protein response"/>
    <property type="evidence" value="ECO:0007669"/>
    <property type="project" value="TreeGrafter"/>
</dbReference>
<dbReference type="SUPFAM" id="SSF52833">
    <property type="entry name" value="Thioredoxin-like"/>
    <property type="match status" value="6"/>
</dbReference>
<feature type="domain" description="J" evidence="11">
    <location>
        <begin position="36"/>
        <end position="101"/>
    </location>
</feature>
<dbReference type="GO" id="GO:0015035">
    <property type="term" value="F:protein-disulfide reductase activity"/>
    <property type="evidence" value="ECO:0007669"/>
    <property type="project" value="TreeGrafter"/>
</dbReference>
<dbReference type="InterPro" id="IPR035674">
    <property type="entry name" value="ERdj5_TRX_C"/>
</dbReference>
<evidence type="ECO:0000256" key="3">
    <source>
        <dbReference type="ARBA" id="ARBA00022729"/>
    </source>
</evidence>
<dbReference type="GO" id="GO:0051117">
    <property type="term" value="F:ATPase binding"/>
    <property type="evidence" value="ECO:0007669"/>
    <property type="project" value="UniProtKB-ARBA"/>
</dbReference>
<keyword evidence="7" id="KW-1015">Disulfide bond</keyword>
<dbReference type="CDD" id="cd03003">
    <property type="entry name" value="PDI_a_ERdj5_N"/>
    <property type="match status" value="1"/>
</dbReference>
<evidence type="ECO:0000256" key="10">
    <source>
        <dbReference type="SAM" id="SignalP"/>
    </source>
</evidence>
<dbReference type="FunFam" id="3.40.30.10:FF:000125">
    <property type="entry name" value="DnaJ homolog subfamily C member 10"/>
    <property type="match status" value="1"/>
</dbReference>
<dbReference type="CDD" id="cd06257">
    <property type="entry name" value="DnaJ"/>
    <property type="match status" value="1"/>
</dbReference>
<dbReference type="CDD" id="cd03004">
    <property type="entry name" value="PDI_a_ERdj5_C"/>
    <property type="match status" value="2"/>
</dbReference>
<dbReference type="GO" id="GO:0016671">
    <property type="term" value="F:oxidoreductase activity, acting on a sulfur group of donors, disulfide as acceptor"/>
    <property type="evidence" value="ECO:0007669"/>
    <property type="project" value="TreeGrafter"/>
</dbReference>
<dbReference type="Gene3D" id="1.10.287.110">
    <property type="entry name" value="DnaJ domain"/>
    <property type="match status" value="1"/>
</dbReference>
<evidence type="ECO:0000313" key="13">
    <source>
        <dbReference type="Ensembl" id="ENSPMAP00000010818.1"/>
    </source>
</evidence>
<reference evidence="13" key="1">
    <citation type="submission" date="2025-08" db="UniProtKB">
        <authorList>
            <consortium name="Ensembl"/>
        </authorList>
    </citation>
    <scope>IDENTIFICATION</scope>
</reference>
<dbReference type="GO" id="GO:0051787">
    <property type="term" value="F:misfolded protein binding"/>
    <property type="evidence" value="ECO:0007669"/>
    <property type="project" value="TreeGrafter"/>
</dbReference>
<dbReference type="Pfam" id="PF00085">
    <property type="entry name" value="Thioredoxin"/>
    <property type="match status" value="4"/>
</dbReference>
<dbReference type="SUPFAM" id="SSF46565">
    <property type="entry name" value="Chaperone J-domain"/>
    <property type="match status" value="1"/>
</dbReference>
<feature type="domain" description="Thioredoxin" evidence="12">
    <location>
        <begin position="667"/>
        <end position="783"/>
    </location>
</feature>
<evidence type="ECO:0000256" key="4">
    <source>
        <dbReference type="ARBA" id="ARBA00022737"/>
    </source>
</evidence>
<dbReference type="Pfam" id="PF00226">
    <property type="entry name" value="DnaJ"/>
    <property type="match status" value="1"/>
</dbReference>
<dbReference type="FunFam" id="1.10.287.110:FF:000029">
    <property type="entry name" value="DnaJ homolog subfamily C member 10"/>
    <property type="match status" value="1"/>
</dbReference>
<feature type="domain" description="Thioredoxin" evidence="12">
    <location>
        <begin position="557"/>
        <end position="663"/>
    </location>
</feature>
<keyword evidence="6" id="KW-0560">Oxidoreductase</keyword>
<feature type="signal peptide" evidence="10">
    <location>
        <begin position="1"/>
        <end position="33"/>
    </location>
</feature>
<evidence type="ECO:0000256" key="2">
    <source>
        <dbReference type="ARBA" id="ARBA00020920"/>
    </source>
</evidence>
<keyword evidence="9" id="KW-0676">Redox-active center</keyword>
<evidence type="ECO:0000259" key="12">
    <source>
        <dbReference type="PROSITE" id="PS51352"/>
    </source>
</evidence>
<feature type="chain" id="PRO_5004523146" description="DnaJ homolog subfamily C member 10" evidence="10">
    <location>
        <begin position="34"/>
        <end position="795"/>
    </location>
</feature>
<evidence type="ECO:0000256" key="5">
    <source>
        <dbReference type="ARBA" id="ARBA00022824"/>
    </source>
</evidence>
<evidence type="ECO:0000259" key="11">
    <source>
        <dbReference type="PROSITE" id="PS50076"/>
    </source>
</evidence>
<dbReference type="HOGENOM" id="CLU_023279_0_0_1"/>
<dbReference type="InterPro" id="IPR001623">
    <property type="entry name" value="DnaJ_domain"/>
</dbReference>
<sequence>SGWCAHQQGNLTSASAMLLRLLLPLCLVALVIGDDDYYQRLDVARDASSRDIRKAFKKLALTLHPDKNQDDPDAHEKFLKINRAYEVLKDEELRKKYDKYGEKGLDDQQQGGRYESWNFYRYDFGIYDDDAEVLTLDRGEFDAAVSSGELFFVNFYSPRCSHCHELAPMWREFAKEMDGVIRVAAVNCGDNRMMCRSKGIGSYPSLYVYRAGMQPVKYSGDRSKDDLVRFVMKYVTSKVTELWAGNFVNAFEQAGSTETGWLLSYCSDIGDCLSQHTRRKLAGMLDGMANVGWVDCSTQKHICSQMNIEESKTVFYPPGLWLNTRTKTILVLKSLDAKEIYISVMQALPALEKLTGADMKKQILQSPWLIFIVFGDKGEAGDYEFKKLNTLLKSKNIKVGTLDCNPFPYICDQLYINSRAVVVFKGKGLHEYEIHHGKTTLYELVSFAKESVNSLVHTLSPETFPEKDKEPWLIDFFAPWCPPCRALLPELRKASRLLTGQLKFGTIDCTIHSKICNLHGIHAYPTTLIFNQSNIHEYNGQHSAEQLMEYVQDLMSPSVVTLTPETYVSLVKQRKRDEVWMVDFYAPWCGPCQALLPEWKRMARMLSGMVQVGSVDCQKHHALCQSEMVHAYPEIRLFPMNPASSDKYFKYNGWHRDANSLKGWAFGYLPQTAEDLTPQKFNSEVLEGMEHWLVDFYTPWCGHCQIFAPEFEIAARLLKGKLRTGKVNCQNDPHVCQSAGIHGYPTVMFYQYQGRSKRSTGGEEINSRNGKDIAENLLRRVGDIPLHENTKKDEL</sequence>
<dbReference type="SMART" id="SM00271">
    <property type="entry name" value="DnaJ"/>
    <property type="match status" value="1"/>
</dbReference>
<dbReference type="InterPro" id="IPR036249">
    <property type="entry name" value="Thioredoxin-like_sf"/>
</dbReference>
<dbReference type="OMA" id="APTWRKF"/>
<dbReference type="PANTHER" id="PTHR44340">
    <property type="entry name" value="DNAJ HOMOLOG SUBFAMILY C MEMBER 10"/>
    <property type="match status" value="1"/>
</dbReference>
<evidence type="ECO:0000256" key="6">
    <source>
        <dbReference type="ARBA" id="ARBA00023002"/>
    </source>
</evidence>
<evidence type="ECO:0000256" key="9">
    <source>
        <dbReference type="ARBA" id="ARBA00023284"/>
    </source>
</evidence>
<dbReference type="Gene3D" id="3.40.30.10">
    <property type="entry name" value="Glutaredoxin"/>
    <property type="match status" value="6"/>
</dbReference>
<dbReference type="PROSITE" id="PS50076">
    <property type="entry name" value="DNAJ_2"/>
    <property type="match status" value="1"/>
</dbReference>
<dbReference type="STRING" id="7757.ENSPMAP00000010818"/>
<dbReference type="FunFam" id="3.40.30.10:FF:000106">
    <property type="entry name" value="DnaJ homolog subfamily C member 10"/>
    <property type="match status" value="1"/>
</dbReference>
<dbReference type="FunFam" id="3.40.30.10:FF:000087">
    <property type="entry name" value="DnaJ homolog subfamily C member 10"/>
    <property type="match status" value="1"/>
</dbReference>
<organism evidence="13">
    <name type="scientific">Petromyzon marinus</name>
    <name type="common">Sea lamprey</name>
    <dbReference type="NCBI Taxonomy" id="7757"/>
    <lineage>
        <taxon>Eukaryota</taxon>
        <taxon>Metazoa</taxon>
        <taxon>Chordata</taxon>
        <taxon>Craniata</taxon>
        <taxon>Vertebrata</taxon>
        <taxon>Cyclostomata</taxon>
        <taxon>Hyperoartia</taxon>
        <taxon>Petromyzontiformes</taxon>
        <taxon>Petromyzontidae</taxon>
        <taxon>Petromyzon</taxon>
    </lineage>
</organism>
<dbReference type="GO" id="GO:0005788">
    <property type="term" value="C:endoplasmic reticulum lumen"/>
    <property type="evidence" value="ECO:0007669"/>
    <property type="project" value="UniProtKB-SubCell"/>
</dbReference>
<dbReference type="InterPro" id="IPR017937">
    <property type="entry name" value="Thioredoxin_CS"/>
</dbReference>
<evidence type="ECO:0000256" key="7">
    <source>
        <dbReference type="ARBA" id="ARBA00023157"/>
    </source>
</evidence>
<feature type="domain" description="Thioredoxin" evidence="12">
    <location>
        <begin position="122"/>
        <end position="236"/>
    </location>
</feature>
<keyword evidence="8" id="KW-0325">Glycoprotein</keyword>
<name>S4S027_PETMA</name>
<dbReference type="PRINTS" id="PR00421">
    <property type="entry name" value="THIOREDOXIN"/>
</dbReference>
<dbReference type="PROSITE" id="PS51352">
    <property type="entry name" value="THIOREDOXIN_2"/>
    <property type="match status" value="4"/>
</dbReference>
<dbReference type="InterPro" id="IPR013766">
    <property type="entry name" value="Thioredoxin_domain"/>
</dbReference>
<dbReference type="InterPro" id="IPR035673">
    <property type="entry name" value="ERdj5_TRX_N"/>
</dbReference>
<reference evidence="13" key="2">
    <citation type="submission" date="2025-09" db="UniProtKB">
        <authorList>
            <consortium name="Ensembl"/>
        </authorList>
    </citation>
    <scope>IDENTIFICATION</scope>
</reference>